<dbReference type="InterPro" id="IPR036249">
    <property type="entry name" value="Thioredoxin-like_sf"/>
</dbReference>
<dbReference type="RefSeq" id="WP_379712066.1">
    <property type="nucleotide sequence ID" value="NZ_JBHTBS010000004.1"/>
</dbReference>
<dbReference type="Pfam" id="PF13899">
    <property type="entry name" value="Thioredoxin_7"/>
    <property type="match status" value="1"/>
</dbReference>
<dbReference type="SUPFAM" id="SSF52833">
    <property type="entry name" value="Thioredoxin-like"/>
    <property type="match status" value="1"/>
</dbReference>
<name>A0ABW2L7Y8_9BACT</name>
<dbReference type="PROSITE" id="PS51352">
    <property type="entry name" value="THIOREDOXIN_2"/>
    <property type="match status" value="1"/>
</dbReference>
<evidence type="ECO:0000313" key="4">
    <source>
        <dbReference type="EMBL" id="MFC7337616.1"/>
    </source>
</evidence>
<dbReference type="InterPro" id="IPR051099">
    <property type="entry name" value="AGR/TXD"/>
</dbReference>
<organism evidence="4 5">
    <name type="scientific">Haloferula chungangensis</name>
    <dbReference type="NCBI Taxonomy" id="1048331"/>
    <lineage>
        <taxon>Bacteria</taxon>
        <taxon>Pseudomonadati</taxon>
        <taxon>Verrucomicrobiota</taxon>
        <taxon>Verrucomicrobiia</taxon>
        <taxon>Verrucomicrobiales</taxon>
        <taxon>Verrucomicrobiaceae</taxon>
        <taxon>Haloferula</taxon>
    </lineage>
</organism>
<gene>
    <name evidence="4" type="ORF">ACFQY0_10545</name>
</gene>
<dbReference type="Gene3D" id="3.40.30.10">
    <property type="entry name" value="Glutaredoxin"/>
    <property type="match status" value="1"/>
</dbReference>
<dbReference type="PANTHER" id="PTHR15337:SF11">
    <property type="entry name" value="THIOREDOXIN DOMAIN-CONTAINING PROTEIN"/>
    <property type="match status" value="1"/>
</dbReference>
<feature type="chain" id="PRO_5045142846" evidence="2">
    <location>
        <begin position="19"/>
        <end position="150"/>
    </location>
</feature>
<proteinExistence type="predicted"/>
<feature type="domain" description="Thioredoxin" evidence="3">
    <location>
        <begin position="2"/>
        <end position="144"/>
    </location>
</feature>
<evidence type="ECO:0000259" key="3">
    <source>
        <dbReference type="PROSITE" id="PS51352"/>
    </source>
</evidence>
<accession>A0ABW2L7Y8</accession>
<evidence type="ECO:0000313" key="5">
    <source>
        <dbReference type="Proteomes" id="UP001596472"/>
    </source>
</evidence>
<protein>
    <submittedName>
        <fullName evidence="4">Thioredoxin family protein</fullName>
    </submittedName>
</protein>
<reference evidence="5" key="1">
    <citation type="journal article" date="2019" name="Int. J. Syst. Evol. Microbiol.">
        <title>The Global Catalogue of Microorganisms (GCM) 10K type strain sequencing project: providing services to taxonomists for standard genome sequencing and annotation.</title>
        <authorList>
            <consortium name="The Broad Institute Genomics Platform"/>
            <consortium name="The Broad Institute Genome Sequencing Center for Infectious Disease"/>
            <person name="Wu L."/>
            <person name="Ma J."/>
        </authorList>
    </citation>
    <scope>NUCLEOTIDE SEQUENCE [LARGE SCALE GENOMIC DNA]</scope>
    <source>
        <strain evidence="5">CGMCC 4.1467</strain>
    </source>
</reference>
<sequence length="150" mass="16942">MTMIFKTLALFIATAAIAVGGEWGTDWEAAKAQAKKENKPIFINFTGTDWCGWCIKLEKEVFSKKAFKDYAKENLVLMEVDFPRKKKLPADVVAQNKKLDKEYKIEGYPTLYLLDAEGKKLSEDVGYREGGPEAYVKHLKELLAKAKTDA</sequence>
<dbReference type="Proteomes" id="UP001596472">
    <property type="component" value="Unassembled WGS sequence"/>
</dbReference>
<dbReference type="EMBL" id="JBHTBS010000004">
    <property type="protein sequence ID" value="MFC7337616.1"/>
    <property type="molecule type" value="Genomic_DNA"/>
</dbReference>
<evidence type="ECO:0000256" key="1">
    <source>
        <dbReference type="ARBA" id="ARBA00022729"/>
    </source>
</evidence>
<keyword evidence="5" id="KW-1185">Reference proteome</keyword>
<dbReference type="PANTHER" id="PTHR15337">
    <property type="entry name" value="ANTERIOR GRADIENT PROTEIN-RELATED"/>
    <property type="match status" value="1"/>
</dbReference>
<keyword evidence="1 2" id="KW-0732">Signal</keyword>
<evidence type="ECO:0000256" key="2">
    <source>
        <dbReference type="SAM" id="SignalP"/>
    </source>
</evidence>
<dbReference type="InterPro" id="IPR013766">
    <property type="entry name" value="Thioredoxin_domain"/>
</dbReference>
<feature type="signal peptide" evidence="2">
    <location>
        <begin position="1"/>
        <end position="18"/>
    </location>
</feature>
<comment type="caution">
    <text evidence="4">The sequence shown here is derived from an EMBL/GenBank/DDBJ whole genome shotgun (WGS) entry which is preliminary data.</text>
</comment>